<name>A0ABS6IPV9_9HYPH</name>
<protein>
    <submittedName>
        <fullName evidence="3">PQQ-binding-like beta-propeller repeat protein</fullName>
    </submittedName>
</protein>
<dbReference type="Proteomes" id="UP000727907">
    <property type="component" value="Unassembled WGS sequence"/>
</dbReference>
<feature type="chain" id="PRO_5045521745" evidence="1">
    <location>
        <begin position="23"/>
        <end position="445"/>
    </location>
</feature>
<dbReference type="PANTHER" id="PTHR34512">
    <property type="entry name" value="CELL SURFACE PROTEIN"/>
    <property type="match status" value="1"/>
</dbReference>
<evidence type="ECO:0000313" key="3">
    <source>
        <dbReference type="EMBL" id="MBU8876637.1"/>
    </source>
</evidence>
<feature type="domain" description="Pyrrolo-quinoline quinone repeat" evidence="2">
    <location>
        <begin position="127"/>
        <end position="365"/>
    </location>
</feature>
<evidence type="ECO:0000256" key="1">
    <source>
        <dbReference type="SAM" id="SignalP"/>
    </source>
</evidence>
<dbReference type="EMBL" id="JAHOPB010000002">
    <property type="protein sequence ID" value="MBU8876637.1"/>
    <property type="molecule type" value="Genomic_DNA"/>
</dbReference>
<gene>
    <name evidence="3" type="ORF">KQ910_22880</name>
</gene>
<comment type="caution">
    <text evidence="3">The sequence shown here is derived from an EMBL/GenBank/DDBJ whole genome shotgun (WGS) entry which is preliminary data.</text>
</comment>
<reference evidence="3 4" key="1">
    <citation type="submission" date="2021-06" db="EMBL/GenBank/DDBJ databases">
        <authorList>
            <person name="Lee D.H."/>
        </authorList>
    </citation>
    <scope>NUCLEOTIDE SEQUENCE [LARGE SCALE GENOMIC DNA]</scope>
    <source>
        <strain evidence="3 4">MMS21-HV4-11</strain>
    </source>
</reference>
<dbReference type="RefSeq" id="WP_216965588.1">
    <property type="nucleotide sequence ID" value="NZ_JAHOPB010000002.1"/>
</dbReference>
<proteinExistence type="predicted"/>
<dbReference type="PANTHER" id="PTHR34512:SF30">
    <property type="entry name" value="OUTER MEMBRANE PROTEIN ASSEMBLY FACTOR BAMB"/>
    <property type="match status" value="1"/>
</dbReference>
<sequence length="445" mass="47157">MSSVVRVANPRLLLAAVLMVSALSGCDIFDKRKTPLPGERVSVLGDRKDLEADSDVAGLQVVLPPPTVNDSWPQSGGFPNNAMHNLAISDSPQVIWTADVGSGSSGTRILTTPPVVAEGKVFAKDAQGTVSAFNADTGALLWRVSLSPEKARDSDEFGGGLAYYGGRLFVTTGFAMVYSLDPATGKEDWNSVVSAPVRGSPLVFGDRVFVIAIDNKLHALAASDGSDLWQFAGLQETAGYVGGNSPAGSGDYVVAPFTSGELVALRIDNGRPVWNESLIGARADIRAFGNLADIRGRPVIDRGLVIAMGSAGQVAGIDLRSGQRQWDRNIGGSQTPWTAGRFVFLMTGNADIVAMVRDTGKVRWVTPLTRYEDAKARTPVLWGGPVLAGDRLLLTSSLGDLLAISPYTGEVLGKINVRDRVRLGPVIANRTIYILTDSGRLVALR</sequence>
<dbReference type="InterPro" id="IPR002372">
    <property type="entry name" value="PQQ_rpt_dom"/>
</dbReference>
<dbReference type="Pfam" id="PF13360">
    <property type="entry name" value="PQQ_2"/>
    <property type="match status" value="1"/>
</dbReference>
<organism evidence="3 4">
    <name type="scientific">Reyranella humidisoli</name>
    <dbReference type="NCBI Taxonomy" id="2849149"/>
    <lineage>
        <taxon>Bacteria</taxon>
        <taxon>Pseudomonadati</taxon>
        <taxon>Pseudomonadota</taxon>
        <taxon>Alphaproteobacteria</taxon>
        <taxon>Hyphomicrobiales</taxon>
        <taxon>Reyranellaceae</taxon>
        <taxon>Reyranella</taxon>
    </lineage>
</organism>
<dbReference type="InterPro" id="IPR018391">
    <property type="entry name" value="PQQ_b-propeller_rpt"/>
</dbReference>
<evidence type="ECO:0000313" key="4">
    <source>
        <dbReference type="Proteomes" id="UP000727907"/>
    </source>
</evidence>
<dbReference type="PROSITE" id="PS51257">
    <property type="entry name" value="PROKAR_LIPOPROTEIN"/>
    <property type="match status" value="1"/>
</dbReference>
<feature type="signal peptide" evidence="1">
    <location>
        <begin position="1"/>
        <end position="22"/>
    </location>
</feature>
<dbReference type="SMART" id="SM00564">
    <property type="entry name" value="PQQ"/>
    <property type="match status" value="5"/>
</dbReference>
<keyword evidence="1" id="KW-0732">Signal</keyword>
<evidence type="ECO:0000259" key="2">
    <source>
        <dbReference type="Pfam" id="PF13360"/>
    </source>
</evidence>
<keyword evidence="4" id="KW-1185">Reference proteome</keyword>
<accession>A0ABS6IPV9</accession>